<proteinExistence type="predicted"/>
<dbReference type="SUPFAM" id="SSF51338">
    <property type="entry name" value="Composite domain of metallo-dependent hydrolases"/>
    <property type="match status" value="1"/>
</dbReference>
<evidence type="ECO:0000259" key="1">
    <source>
        <dbReference type="Pfam" id="PF07969"/>
    </source>
</evidence>
<dbReference type="CDD" id="cd01300">
    <property type="entry name" value="YtcJ_like"/>
    <property type="match status" value="1"/>
</dbReference>
<dbReference type="SUPFAM" id="SSF51556">
    <property type="entry name" value="Metallo-dependent hydrolases"/>
    <property type="match status" value="1"/>
</dbReference>
<dbReference type="InterPro" id="IPR011059">
    <property type="entry name" value="Metal-dep_hydrolase_composite"/>
</dbReference>
<dbReference type="InterPro" id="IPR032466">
    <property type="entry name" value="Metal_Hydrolase"/>
</dbReference>
<gene>
    <name evidence="2" type="ORF">CHR53_01220</name>
</gene>
<dbReference type="EMBL" id="CP022572">
    <property type="protein sequence ID" value="AZU60003.1"/>
    <property type="molecule type" value="Genomic_DNA"/>
</dbReference>
<feature type="domain" description="Amidohydrolase 3" evidence="1">
    <location>
        <begin position="47"/>
        <end position="523"/>
    </location>
</feature>
<dbReference type="KEGG" id="nmk:CHR53_01220"/>
<dbReference type="AlphaFoldDB" id="A0A3Q9QS12"/>
<dbReference type="InterPro" id="IPR033932">
    <property type="entry name" value="YtcJ-like"/>
</dbReference>
<sequence>MKQLWHGGTIYTMEKENETVEAVLVEDDKILAAGSFAELVEQADEQIDLQGAVMFPGFVDSHLHMIFQGQKLIRLDLTKASSAEEMIEMVKEASKTTPADKWLFGEGWNENNFTDKRIPTMEELDAIRAEPILLTRVCHHVVLANSAALAAGGISEASESPAGGEIGRDASGKLNGLLYDKASEFVTNAIPREGEAYIDSLVDELNLAVDNMLSLGLTGGHTEDMSYFGEFINPLTAFRRVIGEKRHFRANLLRHNAVFEEMMKADVQFDEPFIEPGAMKIFADGALGGSTAALSEPYADQPEQKGLLIQTDEHLEELVKLARKYDEAVAVHIIGDAGAEQVLNAIEKYPVPEGKRDRLIHGCVLREDLVERMAKLPVVIDVQPAFVPSDFPWVIDRLGKERLEYAYPWNTLLDKGIMCSAGTDAPVEDIDPLISIYAAVERKKPYAEHDGYLPEQKLSRFEAIRMYTVGSAQAICKEHERGLIKPGYDADFSIFDRDLFAGTSEDMLKAQAIKTVVAGRIVYEKVK</sequence>
<name>A0A3Q9QS12_9BACI</name>
<dbReference type="Proteomes" id="UP000282892">
    <property type="component" value="Chromosome"/>
</dbReference>
<dbReference type="RefSeq" id="WP_127484497.1">
    <property type="nucleotide sequence ID" value="NZ_CP022572.1"/>
</dbReference>
<dbReference type="OrthoDB" id="9767366at2"/>
<evidence type="ECO:0000313" key="2">
    <source>
        <dbReference type="EMBL" id="AZU60003.1"/>
    </source>
</evidence>
<reference evidence="2 3" key="1">
    <citation type="submission" date="2017-07" db="EMBL/GenBank/DDBJ databases">
        <title>The complete genome sequence of Bacillus mesonae strain H20-5, an efficient strain improving plant abiotic stress resistance.</title>
        <authorList>
            <person name="Kim S.Y."/>
            <person name="Song H."/>
            <person name="Sang M.K."/>
            <person name="Weon H.-Y."/>
            <person name="Song J."/>
        </authorList>
    </citation>
    <scope>NUCLEOTIDE SEQUENCE [LARGE SCALE GENOMIC DNA]</scope>
    <source>
        <strain evidence="2 3">H20-5</strain>
    </source>
</reference>
<organism evidence="2 3">
    <name type="scientific">Neobacillus mesonae</name>
    <dbReference type="NCBI Taxonomy" id="1193713"/>
    <lineage>
        <taxon>Bacteria</taxon>
        <taxon>Bacillati</taxon>
        <taxon>Bacillota</taxon>
        <taxon>Bacilli</taxon>
        <taxon>Bacillales</taxon>
        <taxon>Bacillaceae</taxon>
        <taxon>Neobacillus</taxon>
    </lineage>
</organism>
<evidence type="ECO:0000313" key="3">
    <source>
        <dbReference type="Proteomes" id="UP000282892"/>
    </source>
</evidence>
<dbReference type="STRING" id="1193713.GCA_001636315_02799"/>
<dbReference type="Pfam" id="PF07969">
    <property type="entry name" value="Amidohydro_3"/>
    <property type="match status" value="1"/>
</dbReference>
<dbReference type="InterPro" id="IPR013108">
    <property type="entry name" value="Amidohydro_3"/>
</dbReference>
<keyword evidence="3" id="KW-1185">Reference proteome</keyword>
<dbReference type="Gene3D" id="2.30.40.10">
    <property type="entry name" value="Urease, subunit C, domain 1"/>
    <property type="match status" value="1"/>
</dbReference>
<dbReference type="PANTHER" id="PTHR22642">
    <property type="entry name" value="IMIDAZOLONEPROPIONASE"/>
    <property type="match status" value="1"/>
</dbReference>
<accession>A0A3Q9QS12</accession>
<keyword evidence="2" id="KW-0378">Hydrolase</keyword>
<dbReference type="Gene3D" id="3.20.20.140">
    <property type="entry name" value="Metal-dependent hydrolases"/>
    <property type="match status" value="1"/>
</dbReference>
<dbReference type="Gene3D" id="3.10.310.70">
    <property type="match status" value="1"/>
</dbReference>
<dbReference type="PANTHER" id="PTHR22642:SF2">
    <property type="entry name" value="PROTEIN LONG AFTER FAR-RED 3"/>
    <property type="match status" value="1"/>
</dbReference>
<protein>
    <submittedName>
        <fullName evidence="2">Amidohydrolase</fullName>
    </submittedName>
</protein>
<dbReference type="GO" id="GO:0016810">
    <property type="term" value="F:hydrolase activity, acting on carbon-nitrogen (but not peptide) bonds"/>
    <property type="evidence" value="ECO:0007669"/>
    <property type="project" value="InterPro"/>
</dbReference>